<feature type="compositionally biased region" description="Low complexity" evidence="1">
    <location>
        <begin position="382"/>
        <end position="395"/>
    </location>
</feature>
<evidence type="ECO:0000256" key="2">
    <source>
        <dbReference type="SAM" id="SignalP"/>
    </source>
</evidence>
<sequence length="395" mass="41849">MTLIRQVRCVGALILTVVAAAGCAYDGLNSLPLPGTVGRDGNPYHVQIANIGSLEPNSPVMINDVVVGSVGRTEVVNWIADVEIFVRGDVVVPANAVAAVGQTSLLGSMHLALDPPLGKPPRGRLSPGSTIPLNRSSTYPSTERTLSSLSAVVNAGGLGQIGDIIHTMNTALGGREQQVREVLRRLDSFVSTFDRQRTDVIAVIESMNRLSAQLAEQRDIISRTLRELPPALDVLLDDRPQLMTALDKAREFSDLTTQLVQQTSVDLVENLTHLAPALKAFADVGPEISTALAYVTTIPYGQNVVDRGVKGDYMNLYIVLDLTVNRLKRTLLSGTRFGDGRVPLVPVPGDPGYDEFYAPATPDPLTAPLQPPPAPAGPSAPPAAVTPSDPTTPGG</sequence>
<feature type="compositionally biased region" description="Pro residues" evidence="1">
    <location>
        <begin position="369"/>
        <end position="381"/>
    </location>
</feature>
<dbReference type="PANTHER" id="PTHR33371:SF15">
    <property type="entry name" value="LIPOPROTEIN LPRN"/>
    <property type="match status" value="1"/>
</dbReference>
<comment type="caution">
    <text evidence="5">The sequence shown here is derived from an EMBL/GenBank/DDBJ whole genome shotgun (WGS) entry which is preliminary data.</text>
</comment>
<name>A0A1X1WJA4_MYCIR</name>
<dbReference type="Pfam" id="PF02470">
    <property type="entry name" value="MlaD"/>
    <property type="match status" value="1"/>
</dbReference>
<organism evidence="5 6">
    <name type="scientific">Mycolicibacterium iranicum</name>
    <name type="common">Mycobacterium iranicum</name>
    <dbReference type="NCBI Taxonomy" id="912594"/>
    <lineage>
        <taxon>Bacteria</taxon>
        <taxon>Bacillati</taxon>
        <taxon>Actinomycetota</taxon>
        <taxon>Actinomycetes</taxon>
        <taxon>Mycobacteriales</taxon>
        <taxon>Mycobacteriaceae</taxon>
        <taxon>Mycolicibacterium</taxon>
    </lineage>
</organism>
<feature type="region of interest" description="Disordered" evidence="1">
    <location>
        <begin position="352"/>
        <end position="395"/>
    </location>
</feature>
<dbReference type="InterPro" id="IPR024516">
    <property type="entry name" value="Mce_C"/>
</dbReference>
<evidence type="ECO:0000313" key="6">
    <source>
        <dbReference type="Proteomes" id="UP000193622"/>
    </source>
</evidence>
<dbReference type="InterPro" id="IPR005693">
    <property type="entry name" value="Mce"/>
</dbReference>
<dbReference type="EMBL" id="LQPC01000035">
    <property type="protein sequence ID" value="ORV86629.1"/>
    <property type="molecule type" value="Genomic_DNA"/>
</dbReference>
<evidence type="ECO:0000259" key="3">
    <source>
        <dbReference type="Pfam" id="PF02470"/>
    </source>
</evidence>
<dbReference type="InterPro" id="IPR052336">
    <property type="entry name" value="MlaD_Phospholipid_Transporter"/>
</dbReference>
<keyword evidence="2" id="KW-0732">Signal</keyword>
<dbReference type="InterPro" id="IPR003399">
    <property type="entry name" value="Mce/MlaD"/>
</dbReference>
<protein>
    <submittedName>
        <fullName evidence="5">Mammalian cell entry protein</fullName>
    </submittedName>
</protein>
<feature type="domain" description="Mce/MlaD" evidence="3">
    <location>
        <begin position="41"/>
        <end position="116"/>
    </location>
</feature>
<evidence type="ECO:0000313" key="5">
    <source>
        <dbReference type="EMBL" id="ORV86629.1"/>
    </source>
</evidence>
<evidence type="ECO:0000256" key="1">
    <source>
        <dbReference type="SAM" id="MobiDB-lite"/>
    </source>
</evidence>
<dbReference type="NCBIfam" id="TIGR00996">
    <property type="entry name" value="Mtu_fam_mce"/>
    <property type="match status" value="1"/>
</dbReference>
<dbReference type="PANTHER" id="PTHR33371">
    <property type="entry name" value="INTERMEMBRANE PHOSPHOLIPID TRANSPORT SYSTEM BINDING PROTEIN MLAD-RELATED"/>
    <property type="match status" value="1"/>
</dbReference>
<feature type="chain" id="PRO_5038794869" evidence="2">
    <location>
        <begin position="25"/>
        <end position="395"/>
    </location>
</feature>
<feature type="domain" description="Mammalian cell entry C-terminal" evidence="4">
    <location>
        <begin position="124"/>
        <end position="295"/>
    </location>
</feature>
<dbReference type="PROSITE" id="PS51257">
    <property type="entry name" value="PROKAR_LIPOPROTEIN"/>
    <property type="match status" value="1"/>
</dbReference>
<dbReference type="AlphaFoldDB" id="A0A1X1WJA4"/>
<feature type="compositionally biased region" description="Low complexity" evidence="1">
    <location>
        <begin position="358"/>
        <end position="368"/>
    </location>
</feature>
<dbReference type="Pfam" id="PF11887">
    <property type="entry name" value="Mce4_CUP1"/>
    <property type="match status" value="1"/>
</dbReference>
<proteinExistence type="predicted"/>
<dbReference type="Proteomes" id="UP000193622">
    <property type="component" value="Unassembled WGS sequence"/>
</dbReference>
<feature type="compositionally biased region" description="Polar residues" evidence="1">
    <location>
        <begin position="127"/>
        <end position="140"/>
    </location>
</feature>
<gene>
    <name evidence="5" type="ORF">AWC12_18710</name>
</gene>
<feature type="signal peptide" evidence="2">
    <location>
        <begin position="1"/>
        <end position="24"/>
    </location>
</feature>
<feature type="region of interest" description="Disordered" evidence="1">
    <location>
        <begin position="117"/>
        <end position="140"/>
    </location>
</feature>
<reference evidence="5 6" key="1">
    <citation type="submission" date="2016-01" db="EMBL/GenBank/DDBJ databases">
        <title>The new phylogeny of the genus Mycobacterium.</title>
        <authorList>
            <person name="Tarcisio F."/>
            <person name="Conor M."/>
            <person name="Antonella G."/>
            <person name="Elisabetta G."/>
            <person name="Giulia F.S."/>
            <person name="Sara T."/>
            <person name="Anna F."/>
            <person name="Clotilde B."/>
            <person name="Roberto B."/>
            <person name="Veronica D.S."/>
            <person name="Fabio R."/>
            <person name="Monica P."/>
            <person name="Olivier J."/>
            <person name="Enrico T."/>
            <person name="Nicola S."/>
        </authorList>
    </citation>
    <scope>NUCLEOTIDE SEQUENCE [LARGE SCALE GENOMIC DNA]</scope>
    <source>
        <strain evidence="5 6">DSM 45541</strain>
    </source>
</reference>
<evidence type="ECO:0000259" key="4">
    <source>
        <dbReference type="Pfam" id="PF11887"/>
    </source>
</evidence>
<accession>A0A1X1WJA4</accession>
<dbReference type="GO" id="GO:0005576">
    <property type="term" value="C:extracellular region"/>
    <property type="evidence" value="ECO:0007669"/>
    <property type="project" value="TreeGrafter"/>
</dbReference>